<evidence type="ECO:0000259" key="1">
    <source>
        <dbReference type="Pfam" id="PF09500"/>
    </source>
</evidence>
<proteinExistence type="predicted"/>
<dbReference type="InterPro" id="IPR029069">
    <property type="entry name" value="HotDog_dom_sf"/>
</dbReference>
<comment type="caution">
    <text evidence="2">The sequence shown here is derived from an EMBL/GenBank/DDBJ whole genome shotgun (WGS) entry which is preliminary data.</text>
</comment>
<feature type="domain" description="Thioesterase putative" evidence="1">
    <location>
        <begin position="13"/>
        <end position="148"/>
    </location>
</feature>
<dbReference type="Pfam" id="PF09500">
    <property type="entry name" value="YiiD_C"/>
    <property type="match status" value="1"/>
</dbReference>
<dbReference type="Gene3D" id="3.10.129.10">
    <property type="entry name" value="Hotdog Thioesterase"/>
    <property type="match status" value="1"/>
</dbReference>
<dbReference type="InterPro" id="IPR012660">
    <property type="entry name" value="YiiD_C"/>
</dbReference>
<evidence type="ECO:0000313" key="3">
    <source>
        <dbReference type="Proteomes" id="UP001156836"/>
    </source>
</evidence>
<organism evidence="2 3">
    <name type="scientific">Chitiniphilus shinanonensis</name>
    <dbReference type="NCBI Taxonomy" id="553088"/>
    <lineage>
        <taxon>Bacteria</taxon>
        <taxon>Pseudomonadati</taxon>
        <taxon>Pseudomonadota</taxon>
        <taxon>Betaproteobacteria</taxon>
        <taxon>Neisseriales</taxon>
        <taxon>Chitinibacteraceae</taxon>
        <taxon>Chitiniphilus</taxon>
    </lineage>
</organism>
<dbReference type="Proteomes" id="UP001156836">
    <property type="component" value="Unassembled WGS sequence"/>
</dbReference>
<dbReference type="EMBL" id="BSOZ01000071">
    <property type="protein sequence ID" value="GLS05865.1"/>
    <property type="molecule type" value="Genomic_DNA"/>
</dbReference>
<dbReference type="SUPFAM" id="SSF54637">
    <property type="entry name" value="Thioesterase/thiol ester dehydrase-isomerase"/>
    <property type="match status" value="1"/>
</dbReference>
<protein>
    <recommendedName>
        <fullName evidence="1">Thioesterase putative domain-containing protein</fullName>
    </recommendedName>
</protein>
<evidence type="ECO:0000313" key="2">
    <source>
        <dbReference type="EMBL" id="GLS05865.1"/>
    </source>
</evidence>
<dbReference type="RefSeq" id="WP_018749732.1">
    <property type="nucleotide sequence ID" value="NZ_BAABUF010000035.1"/>
</dbReference>
<gene>
    <name evidence="2" type="ORF">GCM10007860_30260</name>
</gene>
<reference evidence="3" key="1">
    <citation type="journal article" date="2019" name="Int. J. Syst. Evol. Microbiol.">
        <title>The Global Catalogue of Microorganisms (GCM) 10K type strain sequencing project: providing services to taxonomists for standard genome sequencing and annotation.</title>
        <authorList>
            <consortium name="The Broad Institute Genomics Platform"/>
            <consortium name="The Broad Institute Genome Sequencing Center for Infectious Disease"/>
            <person name="Wu L."/>
            <person name="Ma J."/>
        </authorList>
    </citation>
    <scope>NUCLEOTIDE SEQUENCE [LARGE SCALE GENOMIC DNA]</scope>
    <source>
        <strain evidence="3">NBRC 104970</strain>
    </source>
</reference>
<accession>A0ABQ6BV61</accession>
<sequence length="153" mass="16365">MNAASPEFAPHWQARLRGGFPLLDAMRVEVRGDADGWALHAPFAVNRNDHGTAFGGAISTLATIAGWMAALLAAADDADAVIQSGDTEFLLPIHGDFHARVLPPPADDVARLRRALARGRPGRLHLVVEIRDDADVLAARFAGRYVVQAADAR</sequence>
<keyword evidence="3" id="KW-1185">Reference proteome</keyword>
<name>A0ABQ6BV61_9NEIS</name>